<keyword evidence="7" id="KW-1185">Reference proteome</keyword>
<comment type="similarity">
    <text evidence="1">Belongs to the bacterial ribosomal protein bL17 family.</text>
</comment>
<dbReference type="Proteomes" id="UP000695022">
    <property type="component" value="Unplaced"/>
</dbReference>
<gene>
    <name evidence="8" type="primary">LOC106811381</name>
</gene>
<sequence length="223" mass="25026">MARSVPPRLKFQILPKIRNLSTPEGPLGRIKQLQKLVGAIIQYERIESQWSRADEARGYVERLIQEAVQNGPNHKPTMELANYWLVDKDLVHKLFKVLVPRFQNYTRAYTSMFPLPLKMPGRVNYKAVLELKGNAYPHVVPHHHDNHHTLLNQLLSAANDEYRQQKLAEKLSALNISMAQFGDEDKATGDAYSGAEEDGKGRTAADDNEEAAGGSPDKTTTAA</sequence>
<reference evidence="8" key="1">
    <citation type="submission" date="2025-08" db="UniProtKB">
        <authorList>
            <consortium name="RefSeq"/>
        </authorList>
    </citation>
    <scope>IDENTIFICATION</scope>
</reference>
<evidence type="ECO:0000313" key="8">
    <source>
        <dbReference type="RefSeq" id="XP_014670453.1"/>
    </source>
</evidence>
<proteinExistence type="inferred from homology"/>
<keyword evidence="2" id="KW-0689">Ribosomal protein</keyword>
<organism evidence="7 8">
    <name type="scientific">Priapulus caudatus</name>
    <name type="common">Priapulid worm</name>
    <dbReference type="NCBI Taxonomy" id="37621"/>
    <lineage>
        <taxon>Eukaryota</taxon>
        <taxon>Metazoa</taxon>
        <taxon>Ecdysozoa</taxon>
        <taxon>Scalidophora</taxon>
        <taxon>Priapulida</taxon>
        <taxon>Priapulimorpha</taxon>
        <taxon>Priapulimorphida</taxon>
        <taxon>Priapulidae</taxon>
        <taxon>Priapulus</taxon>
    </lineage>
</organism>
<accession>A0ABM1EE32</accession>
<dbReference type="InterPro" id="IPR000456">
    <property type="entry name" value="Ribosomal_bL17"/>
</dbReference>
<keyword evidence="3" id="KW-0687">Ribonucleoprotein</keyword>
<dbReference type="Pfam" id="PF01196">
    <property type="entry name" value="Ribosomal_L17"/>
    <property type="match status" value="1"/>
</dbReference>
<evidence type="ECO:0000256" key="1">
    <source>
        <dbReference type="ARBA" id="ARBA00008777"/>
    </source>
</evidence>
<dbReference type="PANTHER" id="PTHR14413">
    <property type="entry name" value="RIBOSOMAL PROTEIN L17"/>
    <property type="match status" value="1"/>
</dbReference>
<dbReference type="GeneID" id="106811381"/>
<dbReference type="SUPFAM" id="SSF64263">
    <property type="entry name" value="Prokaryotic ribosomal protein L17"/>
    <property type="match status" value="1"/>
</dbReference>
<evidence type="ECO:0000256" key="3">
    <source>
        <dbReference type="ARBA" id="ARBA00023274"/>
    </source>
</evidence>
<dbReference type="InterPro" id="IPR036373">
    <property type="entry name" value="Ribosomal_bL17_sf"/>
</dbReference>
<evidence type="ECO:0000256" key="6">
    <source>
        <dbReference type="SAM" id="MobiDB-lite"/>
    </source>
</evidence>
<feature type="region of interest" description="Disordered" evidence="6">
    <location>
        <begin position="185"/>
        <end position="223"/>
    </location>
</feature>
<evidence type="ECO:0000256" key="4">
    <source>
        <dbReference type="ARBA" id="ARBA00035290"/>
    </source>
</evidence>
<name>A0ABM1EE32_PRICU</name>
<protein>
    <recommendedName>
        <fullName evidence="4">Large ribosomal subunit protein bL17m</fullName>
    </recommendedName>
    <alternativeName>
        <fullName evidence="5">39S ribosomal protein L17, mitochondrial</fullName>
    </alternativeName>
</protein>
<dbReference type="RefSeq" id="XP_014670453.1">
    <property type="nucleotide sequence ID" value="XM_014814967.1"/>
</dbReference>
<dbReference type="PANTHER" id="PTHR14413:SF16">
    <property type="entry name" value="LARGE RIBOSOMAL SUBUNIT PROTEIN BL17M"/>
    <property type="match status" value="1"/>
</dbReference>
<evidence type="ECO:0000256" key="2">
    <source>
        <dbReference type="ARBA" id="ARBA00022980"/>
    </source>
</evidence>
<evidence type="ECO:0000313" key="7">
    <source>
        <dbReference type="Proteomes" id="UP000695022"/>
    </source>
</evidence>
<dbReference type="Gene3D" id="3.90.1030.10">
    <property type="entry name" value="Ribosomal protein L17"/>
    <property type="match status" value="1"/>
</dbReference>
<evidence type="ECO:0000256" key="5">
    <source>
        <dbReference type="ARBA" id="ARBA00035413"/>
    </source>
</evidence>